<evidence type="ECO:0000259" key="1">
    <source>
        <dbReference type="Pfam" id="PF03168"/>
    </source>
</evidence>
<keyword evidence="3" id="KW-1185">Reference proteome</keyword>
<dbReference type="Gene3D" id="2.60.40.1820">
    <property type="match status" value="1"/>
</dbReference>
<dbReference type="Proteomes" id="UP000316167">
    <property type="component" value="Unassembled WGS sequence"/>
</dbReference>
<dbReference type="Pfam" id="PF03168">
    <property type="entry name" value="LEA_2"/>
    <property type="match status" value="1"/>
</dbReference>
<gene>
    <name evidence="2" type="ORF">IQ13_3214</name>
</gene>
<dbReference type="RefSeq" id="WP_144887559.1">
    <property type="nucleotide sequence ID" value="NZ_VLLE01000005.1"/>
</dbReference>
<reference evidence="2 3" key="1">
    <citation type="journal article" date="2015" name="Stand. Genomic Sci.">
        <title>Genomic Encyclopedia of Bacterial and Archaeal Type Strains, Phase III: the genomes of soil and plant-associated and newly described type strains.</title>
        <authorList>
            <person name="Whitman W.B."/>
            <person name="Woyke T."/>
            <person name="Klenk H.P."/>
            <person name="Zhou Y."/>
            <person name="Lilburn T.G."/>
            <person name="Beck B.J."/>
            <person name="De Vos P."/>
            <person name="Vandamme P."/>
            <person name="Eisen J.A."/>
            <person name="Garrity G."/>
            <person name="Hugenholtz P."/>
            <person name="Kyrpides N.C."/>
        </authorList>
    </citation>
    <scope>NUCLEOTIDE SEQUENCE [LARGE SCALE GENOMIC DNA]</scope>
    <source>
        <strain evidence="2 3">CGMCC 1.7271</strain>
    </source>
</reference>
<dbReference type="InterPro" id="IPR004864">
    <property type="entry name" value="LEA_2"/>
</dbReference>
<dbReference type="AlphaFoldDB" id="A0A562SIE4"/>
<protein>
    <submittedName>
        <fullName evidence="2">LEA14-like dessication related protein</fullName>
    </submittedName>
</protein>
<comment type="caution">
    <text evidence="2">The sequence shown here is derived from an EMBL/GenBank/DDBJ whole genome shotgun (WGS) entry which is preliminary data.</text>
</comment>
<dbReference type="EMBL" id="VLLE01000005">
    <property type="protein sequence ID" value="TWI80536.1"/>
    <property type="molecule type" value="Genomic_DNA"/>
</dbReference>
<feature type="domain" description="Late embryogenesis abundant protein LEA-2 subgroup" evidence="1">
    <location>
        <begin position="51"/>
        <end position="116"/>
    </location>
</feature>
<evidence type="ECO:0000313" key="2">
    <source>
        <dbReference type="EMBL" id="TWI80536.1"/>
    </source>
</evidence>
<accession>A0A562SIE4</accession>
<proteinExistence type="predicted"/>
<evidence type="ECO:0000313" key="3">
    <source>
        <dbReference type="Proteomes" id="UP000316167"/>
    </source>
</evidence>
<dbReference type="SUPFAM" id="SSF117070">
    <property type="entry name" value="LEA14-like"/>
    <property type="match status" value="1"/>
</dbReference>
<sequence>MSKGLIIAAGVGLAWLGIRAAAKKQAFDLLTYGVSNIALRWNGLTPMLNFKLNIFNPNAESIPVQQVSGKIYFKNAAVATFLNQTAINIAAKSSTAVDMTVRLSLGGFVAALINKTADAQAVVDGLIRTAYFDVPIKYNWQPS</sequence>
<organism evidence="2 3">
    <name type="scientific">Lacibacter cauensis</name>
    <dbReference type="NCBI Taxonomy" id="510947"/>
    <lineage>
        <taxon>Bacteria</taxon>
        <taxon>Pseudomonadati</taxon>
        <taxon>Bacteroidota</taxon>
        <taxon>Chitinophagia</taxon>
        <taxon>Chitinophagales</taxon>
        <taxon>Chitinophagaceae</taxon>
        <taxon>Lacibacter</taxon>
    </lineage>
</organism>
<name>A0A562SIE4_9BACT</name>